<sequence>KTRLLKAHHSTFVQHRNIFLLSHRSLSHSRFTLTFYYTPPLLAVSWTHTYVVAISLFRCALDSLQQKKLALLCFPPAKRKVKRFYLKQRPQHFRVETTDTPFLTHSLFVYPRFNFFFTSPYSRSLHLPDVIRALWVLHVKNKKTPHTHIRTFPAPFCVVVAAFIFATSDDTRFLCFRAPFFFEVFVVCGIHNDACFCVRGRECSTTLFSLFFLLVIYFCLAIWSYDFCAP</sequence>
<keyword evidence="1" id="KW-0812">Transmembrane</keyword>
<feature type="transmembrane region" description="Helical" evidence="1">
    <location>
        <begin position="41"/>
        <end position="61"/>
    </location>
</feature>
<keyword evidence="1" id="KW-1133">Transmembrane helix</keyword>
<feature type="transmembrane region" description="Helical" evidence="1">
    <location>
        <begin position="149"/>
        <end position="168"/>
    </location>
</feature>
<gene>
    <name evidence="2" type="ORF">BSAL_84410</name>
</gene>
<reference evidence="3" key="1">
    <citation type="submission" date="2015-09" db="EMBL/GenBank/DDBJ databases">
        <authorList>
            <consortium name="Pathogen Informatics"/>
        </authorList>
    </citation>
    <scope>NUCLEOTIDE SEQUENCE [LARGE SCALE GENOMIC DNA]</scope>
    <source>
        <strain evidence="3">Lake Konstanz</strain>
    </source>
</reference>
<dbReference type="AlphaFoldDB" id="A0A0S4J076"/>
<evidence type="ECO:0000313" key="3">
    <source>
        <dbReference type="Proteomes" id="UP000051952"/>
    </source>
</evidence>
<dbReference type="EMBL" id="CYKH01000975">
    <property type="protein sequence ID" value="CUG74396.1"/>
    <property type="molecule type" value="Genomic_DNA"/>
</dbReference>
<proteinExistence type="predicted"/>
<keyword evidence="1" id="KW-0472">Membrane</keyword>
<name>A0A0S4J076_BODSA</name>
<organism evidence="2 3">
    <name type="scientific">Bodo saltans</name>
    <name type="common">Flagellated protozoan</name>
    <dbReference type="NCBI Taxonomy" id="75058"/>
    <lineage>
        <taxon>Eukaryota</taxon>
        <taxon>Discoba</taxon>
        <taxon>Euglenozoa</taxon>
        <taxon>Kinetoplastea</taxon>
        <taxon>Metakinetoplastina</taxon>
        <taxon>Eubodonida</taxon>
        <taxon>Bodonidae</taxon>
        <taxon>Bodo</taxon>
    </lineage>
</organism>
<dbReference type="VEuPathDB" id="TriTrypDB:BSAL_84410"/>
<keyword evidence="3" id="KW-1185">Reference proteome</keyword>
<evidence type="ECO:0000256" key="1">
    <source>
        <dbReference type="SAM" id="Phobius"/>
    </source>
</evidence>
<evidence type="ECO:0000313" key="2">
    <source>
        <dbReference type="EMBL" id="CUG74396.1"/>
    </source>
</evidence>
<protein>
    <submittedName>
        <fullName evidence="2">GPI-anchored surface protein, putative</fullName>
    </submittedName>
</protein>
<feature type="non-terminal residue" evidence="2">
    <location>
        <position position="1"/>
    </location>
</feature>
<feature type="transmembrane region" description="Helical" evidence="1">
    <location>
        <begin position="205"/>
        <end position="225"/>
    </location>
</feature>
<accession>A0A0S4J076</accession>
<dbReference type="Proteomes" id="UP000051952">
    <property type="component" value="Unassembled WGS sequence"/>
</dbReference>